<sequence>MQYFVAFMAAGKLPKLKFKNVVSDNSSDDEEEDTGIDLGLSLEKLNLGPRKKLLVLGLGGLLVHRVHRYKSTGNQNTRSPDAVCGNFRIFRRPFCEEFLEFCFERFEVGIWSSAKEWNVEAVLNTIMKGLYGRLLFVWSQEESTDSGFKTLENKEKPIFLQELNKLWEKNPSLPWRKGQYSSSNTLFIDDEPFKALLNPPNTAIFPHAYKADNVNDTLLGPKGEMQRFLDGLADADDVTSYVKEHPFGQPAITPSHSDWKFYSKIISQFQKGKDAEEKKRLQ</sequence>
<name>A0A5J4ZNI7_9ASTE</name>
<keyword evidence="1" id="KW-0813">Transport</keyword>
<dbReference type="Proteomes" id="UP000325577">
    <property type="component" value="Linkage Group LG7"/>
</dbReference>
<dbReference type="GO" id="GO:0015031">
    <property type="term" value="P:protein transport"/>
    <property type="evidence" value="ECO:0007669"/>
    <property type="project" value="UniProtKB-KW"/>
</dbReference>
<comment type="similarity">
    <text evidence="1">Belongs to the TIM50 family.</text>
</comment>
<comment type="function">
    <text evidence="1">Essential component of the TIM23 complex, a complex that mediates the translocation of transit peptide-containing proteins across the mitochondrial inner membrane.</text>
</comment>
<gene>
    <name evidence="3" type="ORF">F0562_016105</name>
</gene>
<dbReference type="InterPro" id="IPR023214">
    <property type="entry name" value="HAD_sf"/>
</dbReference>
<dbReference type="InterPro" id="IPR036412">
    <property type="entry name" value="HAD-like_sf"/>
</dbReference>
<organism evidence="3 4">
    <name type="scientific">Nyssa sinensis</name>
    <dbReference type="NCBI Taxonomy" id="561372"/>
    <lineage>
        <taxon>Eukaryota</taxon>
        <taxon>Viridiplantae</taxon>
        <taxon>Streptophyta</taxon>
        <taxon>Embryophyta</taxon>
        <taxon>Tracheophyta</taxon>
        <taxon>Spermatophyta</taxon>
        <taxon>Magnoliopsida</taxon>
        <taxon>eudicotyledons</taxon>
        <taxon>Gunneridae</taxon>
        <taxon>Pentapetalae</taxon>
        <taxon>asterids</taxon>
        <taxon>Cornales</taxon>
        <taxon>Nyssaceae</taxon>
        <taxon>Nyssa</taxon>
    </lineage>
</organism>
<evidence type="ECO:0000313" key="4">
    <source>
        <dbReference type="Proteomes" id="UP000325577"/>
    </source>
</evidence>
<comment type="subunit">
    <text evidence="1">Component of the TIM23 complex.</text>
</comment>
<evidence type="ECO:0000313" key="3">
    <source>
        <dbReference type="EMBL" id="KAA8518631.1"/>
    </source>
</evidence>
<comment type="subcellular location">
    <subcellularLocation>
        <location evidence="1">Mitochondrion inner membrane</location>
        <topology evidence="1">Single-pass membrane protein</topology>
    </subcellularLocation>
</comment>
<keyword evidence="1" id="KW-0653">Protein transport</keyword>
<accession>A0A5J4ZNI7</accession>
<proteinExistence type="inferred from homology"/>
<keyword evidence="1" id="KW-0809">Transit peptide</keyword>
<dbReference type="FunFam" id="3.40.50.1000:FF:000339">
    <property type="entry name" value="Haloacid dehalogenase-like hydrolase (HAD) superfamily protein"/>
    <property type="match status" value="1"/>
</dbReference>
<dbReference type="Pfam" id="PF03031">
    <property type="entry name" value="NIF"/>
    <property type="match status" value="1"/>
</dbReference>
<feature type="domain" description="FCP1 homology" evidence="2">
    <location>
        <begin position="47"/>
        <end position="232"/>
    </location>
</feature>
<dbReference type="OrthoDB" id="1711508at2759"/>
<keyword evidence="1" id="KW-0496">Mitochondrion</keyword>
<dbReference type="AlphaFoldDB" id="A0A5J4ZNI7"/>
<dbReference type="GO" id="GO:0005744">
    <property type="term" value="C:TIM23 mitochondrial import inner membrane translocase complex"/>
    <property type="evidence" value="ECO:0007669"/>
    <property type="project" value="UniProtKB-UniRule"/>
</dbReference>
<protein>
    <recommendedName>
        <fullName evidence="1">Mitochondrial import inner membrane translocase subunit TIM50</fullName>
    </recommendedName>
</protein>
<dbReference type="EMBL" id="CM018050">
    <property type="protein sequence ID" value="KAA8518631.1"/>
    <property type="molecule type" value="Genomic_DNA"/>
</dbReference>
<keyword evidence="1" id="KW-0811">Translocation</keyword>
<dbReference type="InterPro" id="IPR050365">
    <property type="entry name" value="TIM50"/>
</dbReference>
<evidence type="ECO:0000256" key="1">
    <source>
        <dbReference type="RuleBase" id="RU365079"/>
    </source>
</evidence>
<evidence type="ECO:0000259" key="2">
    <source>
        <dbReference type="PROSITE" id="PS50969"/>
    </source>
</evidence>
<dbReference type="SUPFAM" id="SSF56784">
    <property type="entry name" value="HAD-like"/>
    <property type="match status" value="1"/>
</dbReference>
<dbReference type="InterPro" id="IPR004274">
    <property type="entry name" value="FCP1_dom"/>
</dbReference>
<dbReference type="SMART" id="SM00577">
    <property type="entry name" value="CPDc"/>
    <property type="match status" value="1"/>
</dbReference>
<reference evidence="3 4" key="1">
    <citation type="submission" date="2019-09" db="EMBL/GenBank/DDBJ databases">
        <title>A chromosome-level genome assembly of the Chinese tupelo Nyssa sinensis.</title>
        <authorList>
            <person name="Yang X."/>
            <person name="Kang M."/>
            <person name="Yang Y."/>
            <person name="Xiong H."/>
            <person name="Wang M."/>
            <person name="Zhang Z."/>
            <person name="Wang Z."/>
            <person name="Wu H."/>
            <person name="Ma T."/>
            <person name="Liu J."/>
            <person name="Xi Z."/>
        </authorList>
    </citation>
    <scope>NUCLEOTIDE SEQUENCE [LARGE SCALE GENOMIC DNA]</scope>
    <source>
        <strain evidence="3">J267</strain>
        <tissue evidence="3">Leaf</tissue>
    </source>
</reference>
<dbReference type="Gene3D" id="3.40.50.1000">
    <property type="entry name" value="HAD superfamily/HAD-like"/>
    <property type="match status" value="1"/>
</dbReference>
<keyword evidence="4" id="KW-1185">Reference proteome</keyword>
<dbReference type="PANTHER" id="PTHR12210">
    <property type="entry name" value="DULLARD PROTEIN PHOSPHATASE"/>
    <property type="match status" value="1"/>
</dbReference>
<dbReference type="PROSITE" id="PS50969">
    <property type="entry name" value="FCP1"/>
    <property type="match status" value="1"/>
</dbReference>